<protein>
    <submittedName>
        <fullName evidence="1">Uncharacterized protein</fullName>
    </submittedName>
</protein>
<dbReference type="HOGENOM" id="CLU_2454820_0_0_1"/>
<accession>W9Z5S9</accession>
<proteinExistence type="predicted"/>
<reference evidence="1" key="2">
    <citation type="submission" date="2014-02" db="EMBL/GenBank/DDBJ databases">
        <title>Annotation of the Genome Sequence of Fusarium oxysporum f. sp. melonis 26406.</title>
        <authorList>
            <consortium name="The Broad Institute Genomics Platform"/>
            <person name="Ma L.-J."/>
            <person name="Corby-Kistler H."/>
            <person name="Broz K."/>
            <person name="Gale L.R."/>
            <person name="Jonkers W."/>
            <person name="O'Donnell K."/>
            <person name="Ploetz R."/>
            <person name="Steinberg C."/>
            <person name="Schwartz D.C."/>
            <person name="VanEtten H."/>
            <person name="Zhou S."/>
            <person name="Young S.K."/>
            <person name="Zeng Q."/>
            <person name="Gargeya S."/>
            <person name="Fitzgerald M."/>
            <person name="Abouelleil A."/>
            <person name="Alvarado L."/>
            <person name="Chapman S.B."/>
            <person name="Gainer-Dewar J."/>
            <person name="Goldberg J."/>
            <person name="Griggs A."/>
            <person name="Gujja S."/>
            <person name="Hansen M."/>
            <person name="Howarth C."/>
            <person name="Imamovic A."/>
            <person name="Ireland A."/>
            <person name="Larimer J."/>
            <person name="McCowan C."/>
            <person name="Murphy C."/>
            <person name="Pearson M."/>
            <person name="Poon T.W."/>
            <person name="Priest M."/>
            <person name="Roberts A."/>
            <person name="Saif S."/>
            <person name="Shea T."/>
            <person name="Sykes S."/>
            <person name="Wortman J."/>
            <person name="Nusbaum C."/>
            <person name="Birren B."/>
        </authorList>
    </citation>
    <scope>NUCLEOTIDE SEQUENCE</scope>
    <source>
        <strain evidence="1">26406</strain>
    </source>
</reference>
<dbReference type="AlphaFoldDB" id="W9Z5S9"/>
<sequence>MASNLDTVTQRLSTVKLEDKPAIIFVNNATAIGQLVDSLNGPPAVPPSIFIDLEGVNLSRHGTISIMQVYYLPTKWMSVFQRLEGMVVP</sequence>
<reference evidence="1" key="1">
    <citation type="submission" date="2012-04" db="EMBL/GenBank/DDBJ databases">
        <title>The Genome Sequence of Fusarium oxysporum melonis.</title>
        <authorList>
            <consortium name="The Broad Institute Genome Sequencing Platform"/>
            <person name="Ma L.-J."/>
            <person name="Gale L.R."/>
            <person name="Schwartz D.C."/>
            <person name="Zhou S."/>
            <person name="Corby-Kistler H."/>
            <person name="Young S.K."/>
            <person name="Zeng Q."/>
            <person name="Gargeya S."/>
            <person name="Fitzgerald M."/>
            <person name="Haas B."/>
            <person name="Abouelleil A."/>
            <person name="Alvarado L."/>
            <person name="Arachchi H.M."/>
            <person name="Berlin A."/>
            <person name="Brown A."/>
            <person name="Chapman S.B."/>
            <person name="Chen Z."/>
            <person name="Dunbar C."/>
            <person name="Freedman E."/>
            <person name="Gearin G."/>
            <person name="Goldberg J."/>
            <person name="Griggs A."/>
            <person name="Gujja S."/>
            <person name="Heiman D."/>
            <person name="Howarth C."/>
            <person name="Larson L."/>
            <person name="Lui A."/>
            <person name="MacDonald P.J.P."/>
            <person name="Montmayeur A."/>
            <person name="Murphy C."/>
            <person name="Neiman D."/>
            <person name="Pearson M."/>
            <person name="Priest M."/>
            <person name="Roberts A."/>
            <person name="Saif S."/>
            <person name="Shea T."/>
            <person name="Shenoy N."/>
            <person name="Sisk P."/>
            <person name="Stolte C."/>
            <person name="Sykes S."/>
            <person name="Wortman J."/>
            <person name="Nusbaum C."/>
            <person name="Birren B."/>
        </authorList>
    </citation>
    <scope>NUCLEOTIDE SEQUENCE</scope>
    <source>
        <strain evidence="1">26406</strain>
    </source>
</reference>
<evidence type="ECO:0000313" key="1">
    <source>
        <dbReference type="EMBL" id="EXK23608.1"/>
    </source>
</evidence>
<name>W9Z5S9_FUSOX</name>
<organism evidence="1">
    <name type="scientific">Fusarium oxysporum f. sp. melonis 26406</name>
    <dbReference type="NCBI Taxonomy" id="1089452"/>
    <lineage>
        <taxon>Eukaryota</taxon>
        <taxon>Fungi</taxon>
        <taxon>Dikarya</taxon>
        <taxon>Ascomycota</taxon>
        <taxon>Pezizomycotina</taxon>
        <taxon>Sordariomycetes</taxon>
        <taxon>Hypocreomycetidae</taxon>
        <taxon>Hypocreales</taxon>
        <taxon>Nectriaceae</taxon>
        <taxon>Fusarium</taxon>
        <taxon>Fusarium oxysporum species complex</taxon>
    </lineage>
</organism>
<dbReference type="VEuPathDB" id="FungiDB:FOMG_19631"/>
<gene>
    <name evidence="1" type="ORF">FOMG_19631</name>
</gene>
<dbReference type="Proteomes" id="UP000030703">
    <property type="component" value="Unassembled WGS sequence"/>
</dbReference>
<dbReference type="OrthoDB" id="26838at2759"/>
<dbReference type="EMBL" id="KI980705">
    <property type="protein sequence ID" value="EXK23608.1"/>
    <property type="molecule type" value="Genomic_DNA"/>
</dbReference>